<evidence type="ECO:0000313" key="7">
    <source>
        <dbReference type="EMBL" id="MDY0884328.1"/>
    </source>
</evidence>
<dbReference type="Proteomes" id="UP001279642">
    <property type="component" value="Unassembled WGS sequence"/>
</dbReference>
<evidence type="ECO:0000256" key="2">
    <source>
        <dbReference type="ARBA" id="ARBA00022692"/>
    </source>
</evidence>
<feature type="transmembrane region" description="Helical" evidence="5">
    <location>
        <begin position="343"/>
        <end position="361"/>
    </location>
</feature>
<feature type="transmembrane region" description="Helical" evidence="5">
    <location>
        <begin position="175"/>
        <end position="196"/>
    </location>
</feature>
<feature type="transmembrane region" description="Helical" evidence="5">
    <location>
        <begin position="148"/>
        <end position="169"/>
    </location>
</feature>
<keyword evidence="8" id="KW-1185">Reference proteome</keyword>
<feature type="transmembrane region" description="Helical" evidence="5">
    <location>
        <begin position="88"/>
        <end position="112"/>
    </location>
</feature>
<dbReference type="Pfam" id="PF07690">
    <property type="entry name" value="MFS_1"/>
    <property type="match status" value="1"/>
</dbReference>
<feature type="transmembrane region" description="Helical" evidence="5">
    <location>
        <begin position="12"/>
        <end position="34"/>
    </location>
</feature>
<keyword evidence="4 5" id="KW-0472">Membrane</keyword>
<dbReference type="InterPro" id="IPR020846">
    <property type="entry name" value="MFS_dom"/>
</dbReference>
<feature type="transmembrane region" description="Helical" evidence="5">
    <location>
        <begin position="278"/>
        <end position="302"/>
    </location>
</feature>
<feature type="transmembrane region" description="Helical" evidence="5">
    <location>
        <begin position="54"/>
        <end position="76"/>
    </location>
</feature>
<keyword evidence="2 5" id="KW-0812">Transmembrane</keyword>
<dbReference type="EMBL" id="JAXCLW010000004">
    <property type="protein sequence ID" value="MDY0884328.1"/>
    <property type="molecule type" value="Genomic_DNA"/>
</dbReference>
<feature type="transmembrane region" description="Helical" evidence="5">
    <location>
        <begin position="208"/>
        <end position="226"/>
    </location>
</feature>
<feature type="domain" description="Major facilitator superfamily (MFS) profile" evidence="6">
    <location>
        <begin position="23"/>
        <end position="467"/>
    </location>
</feature>
<accession>A0ABU5EFV0</accession>
<feature type="transmembrane region" description="Helical" evidence="5">
    <location>
        <begin position="118"/>
        <end position="136"/>
    </location>
</feature>
<keyword evidence="3 5" id="KW-1133">Transmembrane helix</keyword>
<sequence length="481" mass="51409">MNAEELTEPASPLPLSASALFFLPLTVACGNFMVNLDQNIVVTALPGISLTLGHAPSQLGLVITVYVLSLIVSMPLGRWLTGRFGTKACYCGALLSFAAASIACGLATSLWTLVLARALQGFGGALMGTVGQVAILRAFPRSRILKINIYMSLASQLGPLVGPLVGGALTTYLSWHWIFFINVPLALGAAALAISYFPPKSPGRVPRLDLIGFLLMSAGMTLLVFSMDSFGDHAYSGWSAISLLMLSVLLLGTAVFYLRQTHNPLLDLRLLNIRTIRISLLTGGGLDPIGLTSVTLLLPMMFQVGFGMTAVESGSWTFVIGIGSVLSRFFLPRLLKQWGFRRILVWNTPVAAALVGGFALFQATTPMWLGLSYIFIFGLFRSVQWGTASNLSYADVTGEQLADFSALYYIFWRLAVSISIGSASALLSLLASGDGSSSPNDFRIIFIVEALITLGALFAYRRLTADDGAAVSGYRSDLASD</sequence>
<evidence type="ECO:0000256" key="3">
    <source>
        <dbReference type="ARBA" id="ARBA00022989"/>
    </source>
</evidence>
<comment type="caution">
    <text evidence="7">The sequence shown here is derived from an EMBL/GenBank/DDBJ whole genome shotgun (WGS) entry which is preliminary data.</text>
</comment>
<organism evidence="7 8">
    <name type="scientific">Dongia soli</name>
    <dbReference type="NCBI Taxonomy" id="600628"/>
    <lineage>
        <taxon>Bacteria</taxon>
        <taxon>Pseudomonadati</taxon>
        <taxon>Pseudomonadota</taxon>
        <taxon>Alphaproteobacteria</taxon>
        <taxon>Rhodospirillales</taxon>
        <taxon>Dongiaceae</taxon>
        <taxon>Dongia</taxon>
    </lineage>
</organism>
<dbReference type="SUPFAM" id="SSF103473">
    <property type="entry name" value="MFS general substrate transporter"/>
    <property type="match status" value="1"/>
</dbReference>
<name>A0ABU5EFV0_9PROT</name>
<evidence type="ECO:0000256" key="5">
    <source>
        <dbReference type="SAM" id="Phobius"/>
    </source>
</evidence>
<dbReference type="RefSeq" id="WP_320509393.1">
    <property type="nucleotide sequence ID" value="NZ_JAXCLW010000004.1"/>
</dbReference>
<evidence type="ECO:0000256" key="1">
    <source>
        <dbReference type="ARBA" id="ARBA00004141"/>
    </source>
</evidence>
<evidence type="ECO:0000313" key="8">
    <source>
        <dbReference type="Proteomes" id="UP001279642"/>
    </source>
</evidence>
<dbReference type="PROSITE" id="PS50850">
    <property type="entry name" value="MFS"/>
    <property type="match status" value="1"/>
</dbReference>
<feature type="transmembrane region" description="Helical" evidence="5">
    <location>
        <begin position="442"/>
        <end position="460"/>
    </location>
</feature>
<reference evidence="7 8" key="1">
    <citation type="journal article" date="2016" name="Antonie Van Leeuwenhoek">
        <title>Dongia soli sp. nov., isolated from soil from Dokdo, Korea.</title>
        <authorList>
            <person name="Kim D.U."/>
            <person name="Lee H."/>
            <person name="Kim H."/>
            <person name="Kim S.G."/>
            <person name="Ka J.O."/>
        </authorList>
    </citation>
    <scope>NUCLEOTIDE SEQUENCE [LARGE SCALE GENOMIC DNA]</scope>
    <source>
        <strain evidence="7 8">D78</strain>
    </source>
</reference>
<evidence type="ECO:0000259" key="6">
    <source>
        <dbReference type="PROSITE" id="PS50850"/>
    </source>
</evidence>
<dbReference type="PANTHER" id="PTHR23501">
    <property type="entry name" value="MAJOR FACILITATOR SUPERFAMILY"/>
    <property type="match status" value="1"/>
</dbReference>
<feature type="transmembrane region" description="Helical" evidence="5">
    <location>
        <begin position="238"/>
        <end position="258"/>
    </location>
</feature>
<proteinExistence type="predicted"/>
<dbReference type="InterPro" id="IPR036259">
    <property type="entry name" value="MFS_trans_sf"/>
</dbReference>
<dbReference type="PANTHER" id="PTHR23501:SF1">
    <property type="entry name" value="TRANSPORT PROTEIN HSRA-RELATED"/>
    <property type="match status" value="1"/>
</dbReference>
<evidence type="ECO:0000256" key="4">
    <source>
        <dbReference type="ARBA" id="ARBA00023136"/>
    </source>
</evidence>
<gene>
    <name evidence="7" type="ORF">SMD27_15905</name>
</gene>
<dbReference type="Gene3D" id="1.20.1720.10">
    <property type="entry name" value="Multidrug resistance protein D"/>
    <property type="match status" value="1"/>
</dbReference>
<feature type="transmembrane region" description="Helical" evidence="5">
    <location>
        <begin position="314"/>
        <end position="331"/>
    </location>
</feature>
<dbReference type="Gene3D" id="1.20.1250.20">
    <property type="entry name" value="MFS general substrate transporter like domains"/>
    <property type="match status" value="1"/>
</dbReference>
<protein>
    <submittedName>
        <fullName evidence="7">MFS transporter</fullName>
    </submittedName>
</protein>
<comment type="subcellular location">
    <subcellularLocation>
        <location evidence="1">Membrane</location>
        <topology evidence="1">Multi-pass membrane protein</topology>
    </subcellularLocation>
</comment>
<feature type="transmembrane region" description="Helical" evidence="5">
    <location>
        <begin position="406"/>
        <end position="430"/>
    </location>
</feature>
<dbReference type="InterPro" id="IPR011701">
    <property type="entry name" value="MFS"/>
</dbReference>